<evidence type="ECO:0000256" key="1">
    <source>
        <dbReference type="ARBA" id="ARBA00044755"/>
    </source>
</evidence>
<reference evidence="3" key="1">
    <citation type="journal article" date="2019" name="Int. J. Syst. Evol. Microbiol.">
        <title>The Global Catalogue of Microorganisms (GCM) 10K type strain sequencing project: providing services to taxonomists for standard genome sequencing and annotation.</title>
        <authorList>
            <consortium name="The Broad Institute Genomics Platform"/>
            <consortium name="The Broad Institute Genome Sequencing Center for Infectious Disease"/>
            <person name="Wu L."/>
            <person name="Ma J."/>
        </authorList>
    </citation>
    <scope>NUCLEOTIDE SEQUENCE [LARGE SCALE GENOMIC DNA]</scope>
    <source>
        <strain evidence="3">KCTC 62784</strain>
    </source>
</reference>
<sequence>MQVDGEIDGQTHVDKKLVISESGSIKGDVYAEHFIVNGRFNGICYADKVEILSKGDVEGTIYSDDLSIEAGGRFKGVTASAPEKPVVDLCDIKDTQKNSAERNKAQQSGE</sequence>
<gene>
    <name evidence="2" type="ORF">ACFODT_07215</name>
</gene>
<dbReference type="InterPro" id="IPR007607">
    <property type="entry name" value="BacA/B"/>
</dbReference>
<organism evidence="2 3">
    <name type="scientific">Vibrio zhugei</name>
    <dbReference type="NCBI Taxonomy" id="2479546"/>
    <lineage>
        <taxon>Bacteria</taxon>
        <taxon>Pseudomonadati</taxon>
        <taxon>Pseudomonadota</taxon>
        <taxon>Gammaproteobacteria</taxon>
        <taxon>Vibrionales</taxon>
        <taxon>Vibrionaceae</taxon>
        <taxon>Vibrio</taxon>
    </lineage>
</organism>
<dbReference type="PANTHER" id="PTHR35024:SF4">
    <property type="entry name" value="POLYMER-FORMING CYTOSKELETAL PROTEIN"/>
    <property type="match status" value="1"/>
</dbReference>
<dbReference type="EMBL" id="JBHRSE010000046">
    <property type="protein sequence ID" value="MFC3023611.1"/>
    <property type="molecule type" value="Genomic_DNA"/>
</dbReference>
<comment type="similarity">
    <text evidence="1">Belongs to the bactofilin family.</text>
</comment>
<dbReference type="RefSeq" id="WP_241967531.1">
    <property type="nucleotide sequence ID" value="NZ_AP024912.1"/>
</dbReference>
<proteinExistence type="inferred from homology"/>
<protein>
    <submittedName>
        <fullName evidence="2">Polymer-forming cytoskeletal protein</fullName>
    </submittedName>
</protein>
<accession>A0ABV7C6H7</accession>
<comment type="caution">
    <text evidence="2">The sequence shown here is derived from an EMBL/GenBank/DDBJ whole genome shotgun (WGS) entry which is preliminary data.</text>
</comment>
<dbReference type="Proteomes" id="UP001595384">
    <property type="component" value="Unassembled WGS sequence"/>
</dbReference>
<dbReference type="PANTHER" id="PTHR35024">
    <property type="entry name" value="HYPOTHETICAL CYTOSOLIC PROTEIN"/>
    <property type="match status" value="1"/>
</dbReference>
<dbReference type="Pfam" id="PF04519">
    <property type="entry name" value="Bactofilin"/>
    <property type="match status" value="1"/>
</dbReference>
<keyword evidence="3" id="KW-1185">Reference proteome</keyword>
<name>A0ABV7C6H7_9VIBR</name>
<evidence type="ECO:0000313" key="2">
    <source>
        <dbReference type="EMBL" id="MFC3023611.1"/>
    </source>
</evidence>
<evidence type="ECO:0000313" key="3">
    <source>
        <dbReference type="Proteomes" id="UP001595384"/>
    </source>
</evidence>